<protein>
    <recommendedName>
        <fullName evidence="3">DUF4488 domain-containing protein</fullName>
    </recommendedName>
</protein>
<name>A0A0D8JH96_9BACT</name>
<sequence>MIKNVIIVLTVIVTFGYSCSNNQINELQGLYVIGGFRQQPDINPDTLYNLVISKFGETPFNFISKDSVILDEKFGETFFGASEFKYQLTNKTLTFIEGDKRITMNYTYDGAFRLDIDNPYLVRLDLIKKTK</sequence>
<accession>A0A0D8JH96</accession>
<organism evidence="1 2">
    <name type="scientific">Draconibacterium sediminis</name>
    <dbReference type="NCBI Taxonomy" id="1544798"/>
    <lineage>
        <taxon>Bacteria</taxon>
        <taxon>Pseudomonadati</taxon>
        <taxon>Bacteroidota</taxon>
        <taxon>Bacteroidia</taxon>
        <taxon>Marinilabiliales</taxon>
        <taxon>Prolixibacteraceae</taxon>
        <taxon>Draconibacterium</taxon>
    </lineage>
</organism>
<dbReference type="RefSeq" id="WP_045027166.1">
    <property type="nucleotide sequence ID" value="NZ_CAJXKZ010000002.1"/>
</dbReference>
<evidence type="ECO:0000313" key="2">
    <source>
        <dbReference type="Proteomes" id="UP000032544"/>
    </source>
</evidence>
<comment type="caution">
    <text evidence="1">The sequence shown here is derived from an EMBL/GenBank/DDBJ whole genome shotgun (WGS) entry which is preliminary data.</text>
</comment>
<dbReference type="OrthoDB" id="980944at2"/>
<evidence type="ECO:0008006" key="3">
    <source>
        <dbReference type="Google" id="ProtNLM"/>
    </source>
</evidence>
<gene>
    <name evidence="1" type="ORF">LH29_07405</name>
</gene>
<dbReference type="AlphaFoldDB" id="A0A0D8JH96"/>
<reference evidence="1 2" key="1">
    <citation type="submission" date="2014-09" db="EMBL/GenBank/DDBJ databases">
        <title>Draft Genome Sequence of Draconibacterium sp. JN14CK-3.</title>
        <authorList>
            <person name="Dong C."/>
            <person name="Lai Q."/>
            <person name="Shao Z."/>
        </authorList>
    </citation>
    <scope>NUCLEOTIDE SEQUENCE [LARGE SCALE GENOMIC DNA]</scope>
    <source>
        <strain evidence="1 2">JN14CK-3</strain>
    </source>
</reference>
<dbReference type="EMBL" id="JRHC01000001">
    <property type="protein sequence ID" value="KJF45208.1"/>
    <property type="molecule type" value="Genomic_DNA"/>
</dbReference>
<dbReference type="Proteomes" id="UP000032544">
    <property type="component" value="Unassembled WGS sequence"/>
</dbReference>
<keyword evidence="2" id="KW-1185">Reference proteome</keyword>
<dbReference type="PROSITE" id="PS51257">
    <property type="entry name" value="PROKAR_LIPOPROTEIN"/>
    <property type="match status" value="1"/>
</dbReference>
<proteinExistence type="predicted"/>
<evidence type="ECO:0000313" key="1">
    <source>
        <dbReference type="EMBL" id="KJF45208.1"/>
    </source>
</evidence>